<evidence type="ECO:0000256" key="5">
    <source>
        <dbReference type="ARBA" id="ARBA00022989"/>
    </source>
</evidence>
<reference evidence="10" key="1">
    <citation type="submission" date="2013-08" db="EMBL/GenBank/DDBJ databases">
        <authorList>
            <person name="Mendez C."/>
            <person name="Richter M."/>
            <person name="Ferrer M."/>
            <person name="Sanchez J."/>
        </authorList>
    </citation>
    <scope>NUCLEOTIDE SEQUENCE</scope>
</reference>
<reference evidence="10" key="2">
    <citation type="journal article" date="2014" name="ISME J.">
        <title>Microbial stratification in low pH oxic and suboxic macroscopic growths along an acid mine drainage.</title>
        <authorList>
            <person name="Mendez-Garcia C."/>
            <person name="Mesa V."/>
            <person name="Sprenger R.R."/>
            <person name="Richter M."/>
            <person name="Diez M.S."/>
            <person name="Solano J."/>
            <person name="Bargiela R."/>
            <person name="Golyshina O.V."/>
            <person name="Manteca A."/>
            <person name="Ramos J.L."/>
            <person name="Gallego J.R."/>
            <person name="Llorente I."/>
            <person name="Martins Dos Santos V.A."/>
            <person name="Jensen O.N."/>
            <person name="Pelaez A.I."/>
            <person name="Sanchez J."/>
            <person name="Ferrer M."/>
        </authorList>
    </citation>
    <scope>NUCLEOTIDE SEQUENCE</scope>
</reference>
<dbReference type="Pfam" id="PF12704">
    <property type="entry name" value="MacB_PCD"/>
    <property type="match status" value="1"/>
</dbReference>
<dbReference type="InterPro" id="IPR011925">
    <property type="entry name" value="LolCE_TM"/>
</dbReference>
<keyword evidence="2" id="KW-0813">Transport</keyword>
<organism evidence="10">
    <name type="scientific">mine drainage metagenome</name>
    <dbReference type="NCBI Taxonomy" id="410659"/>
    <lineage>
        <taxon>unclassified sequences</taxon>
        <taxon>metagenomes</taxon>
        <taxon>ecological metagenomes</taxon>
    </lineage>
</organism>
<evidence type="ECO:0000256" key="6">
    <source>
        <dbReference type="ARBA" id="ARBA00023136"/>
    </source>
</evidence>
<evidence type="ECO:0000313" key="10">
    <source>
        <dbReference type="EMBL" id="EQD53640.1"/>
    </source>
</evidence>
<feature type="transmembrane region" description="Helical" evidence="7">
    <location>
        <begin position="59"/>
        <end position="78"/>
    </location>
</feature>
<dbReference type="PANTHER" id="PTHR30489:SF0">
    <property type="entry name" value="LIPOPROTEIN-RELEASING SYSTEM TRANSMEMBRANE PROTEIN LOLE"/>
    <property type="match status" value="1"/>
</dbReference>
<keyword evidence="6 7" id="KW-0472">Membrane</keyword>
<dbReference type="PANTHER" id="PTHR30489">
    <property type="entry name" value="LIPOPROTEIN-RELEASING SYSTEM TRANSMEMBRANE PROTEIN LOLE"/>
    <property type="match status" value="1"/>
</dbReference>
<dbReference type="InterPro" id="IPR003838">
    <property type="entry name" value="ABC3_permease_C"/>
</dbReference>
<evidence type="ECO:0000256" key="2">
    <source>
        <dbReference type="ARBA" id="ARBA00022448"/>
    </source>
</evidence>
<evidence type="ECO:0000259" key="9">
    <source>
        <dbReference type="Pfam" id="PF12704"/>
    </source>
</evidence>
<keyword evidence="3" id="KW-1003">Cell membrane</keyword>
<feature type="transmembrane region" description="Helical" evidence="7">
    <location>
        <begin position="381"/>
        <end position="401"/>
    </location>
</feature>
<dbReference type="InterPro" id="IPR051447">
    <property type="entry name" value="Lipoprotein-release_system"/>
</dbReference>
<dbReference type="NCBIfam" id="TIGR02212">
    <property type="entry name" value="lolCE"/>
    <property type="match status" value="1"/>
</dbReference>
<evidence type="ECO:0000259" key="8">
    <source>
        <dbReference type="Pfam" id="PF02687"/>
    </source>
</evidence>
<gene>
    <name evidence="10" type="ORF">B1B_10119</name>
</gene>
<evidence type="ECO:0000256" key="1">
    <source>
        <dbReference type="ARBA" id="ARBA00004651"/>
    </source>
</evidence>
<dbReference type="AlphaFoldDB" id="T1BHN2"/>
<name>T1BHN2_9ZZZZ</name>
<dbReference type="GO" id="GO:0042953">
    <property type="term" value="P:lipoprotein transport"/>
    <property type="evidence" value="ECO:0007669"/>
    <property type="project" value="InterPro"/>
</dbReference>
<accession>T1BHN2</accession>
<dbReference type="GO" id="GO:0098797">
    <property type="term" value="C:plasma membrane protein complex"/>
    <property type="evidence" value="ECO:0007669"/>
    <property type="project" value="TreeGrafter"/>
</dbReference>
<feature type="domain" description="ABC3 transporter permease C-terminal" evidence="8">
    <location>
        <begin position="274"/>
        <end position="405"/>
    </location>
</feature>
<keyword evidence="10" id="KW-0449">Lipoprotein</keyword>
<feature type="transmembrane region" description="Helical" evidence="7">
    <location>
        <begin position="316"/>
        <end position="343"/>
    </location>
</feature>
<dbReference type="Pfam" id="PF02687">
    <property type="entry name" value="FtsX"/>
    <property type="match status" value="1"/>
</dbReference>
<proteinExistence type="predicted"/>
<keyword evidence="4 7" id="KW-0812">Transmembrane</keyword>
<feature type="transmembrane region" description="Helical" evidence="7">
    <location>
        <begin position="21"/>
        <end position="47"/>
    </location>
</feature>
<comment type="subcellular location">
    <subcellularLocation>
        <location evidence="1">Cell membrane</location>
        <topology evidence="1">Multi-pass membrane protein</topology>
    </subcellularLocation>
</comment>
<protein>
    <submittedName>
        <fullName evidence="10">Lipoprotein releasing system, transmembrane protein, LolC/E family</fullName>
    </submittedName>
</protein>
<dbReference type="InterPro" id="IPR025857">
    <property type="entry name" value="MacB_PCD"/>
</dbReference>
<evidence type="ECO:0000256" key="7">
    <source>
        <dbReference type="SAM" id="Phobius"/>
    </source>
</evidence>
<keyword evidence="5 7" id="KW-1133">Transmembrane helix</keyword>
<evidence type="ECO:0000256" key="3">
    <source>
        <dbReference type="ARBA" id="ARBA00022475"/>
    </source>
</evidence>
<feature type="domain" description="MacB-like periplasmic core" evidence="9">
    <location>
        <begin position="27"/>
        <end position="239"/>
    </location>
</feature>
<dbReference type="GO" id="GO:0044874">
    <property type="term" value="P:lipoprotein localization to outer membrane"/>
    <property type="evidence" value="ECO:0007669"/>
    <property type="project" value="TreeGrafter"/>
</dbReference>
<feature type="transmembrane region" description="Helical" evidence="7">
    <location>
        <begin position="272"/>
        <end position="296"/>
    </location>
</feature>
<sequence length="415" mass="45263">MYRPFSLFVSLRYLRVQRRNRFVSVISLISILGITIGVAALITVLSVMNGFDHELRKRIVGMTAEVTISGFSGSLSHWKQIARTARRVHGVQGMAPVVTGQAMLAADGNLSGARIEGIEPAREDEVLDLGSKLVAGHLTSLSEHGWNIILGRDLAYALGVTVGNHVVLMVPEGLVTPTGLVPRVRRFRVSGIFDSGDYAFDSGLAFIGLGKAQRLFGLKTHVSALDLHLDHMLAAPQVARTLVNQLHGNEYVSDWISQNRSLFQAIATEKRVMFFILLLIVAVAAFNIISTLVMVVNEKAADIAILRTMGASPGTVLRIFILQGAVIGVLGTLVGLGLGILLANNVQPAMQFIHEAFHVNLFPTKVYFINRLPSRLDGRQILEITLIAFGLSVLSTLYPAWRASRVLPIEALRHE</sequence>
<evidence type="ECO:0000256" key="4">
    <source>
        <dbReference type="ARBA" id="ARBA00022692"/>
    </source>
</evidence>
<comment type="caution">
    <text evidence="10">The sequence shown here is derived from an EMBL/GenBank/DDBJ whole genome shotgun (WGS) entry which is preliminary data.</text>
</comment>
<dbReference type="EMBL" id="AUZY01006662">
    <property type="protein sequence ID" value="EQD53640.1"/>
    <property type="molecule type" value="Genomic_DNA"/>
</dbReference>